<protein>
    <submittedName>
        <fullName evidence="4">Membrane protein</fullName>
    </submittedName>
</protein>
<keyword evidence="5" id="KW-1185">Reference proteome</keyword>
<proteinExistence type="predicted"/>
<dbReference type="RefSeq" id="WP_188525043.1">
    <property type="nucleotide sequence ID" value="NZ_BMDG01000014.1"/>
</dbReference>
<dbReference type="Proteomes" id="UP000632535">
    <property type="component" value="Unassembled WGS sequence"/>
</dbReference>
<keyword evidence="2" id="KW-0472">Membrane</keyword>
<accession>A0ABQ2BCP6</accession>
<evidence type="ECO:0000259" key="3">
    <source>
        <dbReference type="Pfam" id="PF14340"/>
    </source>
</evidence>
<dbReference type="Pfam" id="PF14340">
    <property type="entry name" value="DUF4395"/>
    <property type="match status" value="1"/>
</dbReference>
<gene>
    <name evidence="4" type="ORF">GCM10007368_35220</name>
</gene>
<evidence type="ECO:0000256" key="2">
    <source>
        <dbReference type="SAM" id="Phobius"/>
    </source>
</evidence>
<feature type="transmembrane region" description="Helical" evidence="2">
    <location>
        <begin position="127"/>
        <end position="149"/>
    </location>
</feature>
<evidence type="ECO:0000313" key="5">
    <source>
        <dbReference type="Proteomes" id="UP000632535"/>
    </source>
</evidence>
<comment type="caution">
    <text evidence="4">The sequence shown here is derived from an EMBL/GenBank/DDBJ whole genome shotgun (WGS) entry which is preliminary data.</text>
</comment>
<organism evidence="4 5">
    <name type="scientific">Isoptericola cucumis</name>
    <dbReference type="NCBI Taxonomy" id="1776856"/>
    <lineage>
        <taxon>Bacteria</taxon>
        <taxon>Bacillati</taxon>
        <taxon>Actinomycetota</taxon>
        <taxon>Actinomycetes</taxon>
        <taxon>Micrococcales</taxon>
        <taxon>Promicromonosporaceae</taxon>
        <taxon>Isoptericola</taxon>
    </lineage>
</organism>
<keyword evidence="2" id="KW-0812">Transmembrane</keyword>
<sequence>MTHEHATPPTSARPAPPGIDPRGPRVGAGLTAVLLAVVVLLGATTAGLVLLAVVSAGFLLGAVRGAQGTVQGWLFRALVRPRLGPAADLEDPRPPRFAQVVGLVVTGVGVALGLAGVLVAVPWAAGIAFVAAALNAVVGLCLGCELYLLGLRLRPASGAARAR</sequence>
<feature type="transmembrane region" description="Helical" evidence="2">
    <location>
        <begin position="32"/>
        <end position="60"/>
    </location>
</feature>
<feature type="domain" description="DUF4395" evidence="3">
    <location>
        <begin position="19"/>
        <end position="150"/>
    </location>
</feature>
<evidence type="ECO:0000256" key="1">
    <source>
        <dbReference type="SAM" id="MobiDB-lite"/>
    </source>
</evidence>
<reference evidence="5" key="1">
    <citation type="journal article" date="2019" name="Int. J. Syst. Evol. Microbiol.">
        <title>The Global Catalogue of Microorganisms (GCM) 10K type strain sequencing project: providing services to taxonomists for standard genome sequencing and annotation.</title>
        <authorList>
            <consortium name="The Broad Institute Genomics Platform"/>
            <consortium name="The Broad Institute Genome Sequencing Center for Infectious Disease"/>
            <person name="Wu L."/>
            <person name="Ma J."/>
        </authorList>
    </citation>
    <scope>NUCLEOTIDE SEQUENCE [LARGE SCALE GENOMIC DNA]</scope>
    <source>
        <strain evidence="5">CCM 8653</strain>
    </source>
</reference>
<evidence type="ECO:0000313" key="4">
    <source>
        <dbReference type="EMBL" id="GGI11241.1"/>
    </source>
</evidence>
<dbReference type="EMBL" id="BMDG01000014">
    <property type="protein sequence ID" value="GGI11241.1"/>
    <property type="molecule type" value="Genomic_DNA"/>
</dbReference>
<feature type="region of interest" description="Disordered" evidence="1">
    <location>
        <begin position="1"/>
        <end position="21"/>
    </location>
</feature>
<feature type="transmembrane region" description="Helical" evidence="2">
    <location>
        <begin position="100"/>
        <end position="121"/>
    </location>
</feature>
<name>A0ABQ2BCP6_9MICO</name>
<keyword evidence="2" id="KW-1133">Transmembrane helix</keyword>
<dbReference type="InterPro" id="IPR025508">
    <property type="entry name" value="DUF4395"/>
</dbReference>